<evidence type="ECO:0000256" key="2">
    <source>
        <dbReference type="SAM" id="MobiDB-lite"/>
    </source>
</evidence>
<keyword evidence="1" id="KW-0238">DNA-binding</keyword>
<organism evidence="4 5">
    <name type="scientific">Fusarium longipes</name>
    <dbReference type="NCBI Taxonomy" id="694270"/>
    <lineage>
        <taxon>Eukaryota</taxon>
        <taxon>Fungi</taxon>
        <taxon>Dikarya</taxon>
        <taxon>Ascomycota</taxon>
        <taxon>Pezizomycotina</taxon>
        <taxon>Sordariomycetes</taxon>
        <taxon>Hypocreomycetidae</taxon>
        <taxon>Hypocreales</taxon>
        <taxon>Nectriaceae</taxon>
        <taxon>Fusarium</taxon>
    </lineage>
</organism>
<feature type="region of interest" description="Disordered" evidence="2">
    <location>
        <begin position="49"/>
        <end position="115"/>
    </location>
</feature>
<dbReference type="Proteomes" id="UP000266234">
    <property type="component" value="Unassembled WGS sequence"/>
</dbReference>
<comment type="caution">
    <text evidence="4">The sequence shown here is derived from an EMBL/GenBank/DDBJ whole genome shotgun (WGS) entry which is preliminary data.</text>
</comment>
<evidence type="ECO:0000313" key="5">
    <source>
        <dbReference type="Proteomes" id="UP000266234"/>
    </source>
</evidence>
<dbReference type="Pfam" id="PF00505">
    <property type="entry name" value="HMG_box"/>
    <property type="match status" value="1"/>
</dbReference>
<dbReference type="PROSITE" id="PS50118">
    <property type="entry name" value="HMG_BOX_2"/>
    <property type="match status" value="1"/>
</dbReference>
<dbReference type="Gene3D" id="1.10.30.10">
    <property type="entry name" value="High mobility group box domain"/>
    <property type="match status" value="2"/>
</dbReference>
<feature type="DNA-binding region" description="HMG box" evidence="1">
    <location>
        <begin position="235"/>
        <end position="299"/>
    </location>
</feature>
<dbReference type="InterPro" id="IPR036910">
    <property type="entry name" value="HMG_box_dom_sf"/>
</dbReference>
<name>A0A395RLM3_9HYPO</name>
<dbReference type="GO" id="GO:0003677">
    <property type="term" value="F:DNA binding"/>
    <property type="evidence" value="ECO:0007669"/>
    <property type="project" value="UniProtKB-UniRule"/>
</dbReference>
<keyword evidence="5" id="KW-1185">Reference proteome</keyword>
<keyword evidence="1" id="KW-0539">Nucleus</keyword>
<dbReference type="CDD" id="cd00084">
    <property type="entry name" value="HMG-box_SF"/>
    <property type="match status" value="1"/>
</dbReference>
<feature type="compositionally biased region" description="Low complexity" evidence="2">
    <location>
        <begin position="63"/>
        <end position="78"/>
    </location>
</feature>
<dbReference type="SUPFAM" id="SSF47095">
    <property type="entry name" value="HMG-box"/>
    <property type="match status" value="2"/>
</dbReference>
<proteinExistence type="predicted"/>
<evidence type="ECO:0000313" key="4">
    <source>
        <dbReference type="EMBL" id="RGP60953.1"/>
    </source>
</evidence>
<sequence length="312" mass="34497">MLTSVGRVAVRRVQTSHLSATASASAQLLCRQHAVAAALPIRNFTVSTWSSSPTVSDKKPTKKTTTTTKKDAGATTTKSKSKATETKSKDKANAKSKAKADAEKPKKPKKAVDPEKLKNLEIKEAKAWALKDKLPQLPASSWILYTFENRGSHLGAGGITQQTTAMAEKFRQLSQSELDDLTARAAANRAKNHENYKAWVEAHEPARIYLANKFRRRLAFLTGKPEKPIADERLPARPQGSYALFISENHSRFTASSSSEVFKLLAEEWKQVSPADKARYEERTAEVSIKYRAEIEKLEARAEAIHEAGLPK</sequence>
<evidence type="ECO:0000259" key="3">
    <source>
        <dbReference type="PROSITE" id="PS50118"/>
    </source>
</evidence>
<dbReference type="InterPro" id="IPR009071">
    <property type="entry name" value="HMG_box_dom"/>
</dbReference>
<dbReference type="GO" id="GO:0005634">
    <property type="term" value="C:nucleus"/>
    <property type="evidence" value="ECO:0007669"/>
    <property type="project" value="UniProtKB-UniRule"/>
</dbReference>
<protein>
    <submittedName>
        <fullName evidence="4">Transcription factor mitochondrial</fullName>
    </submittedName>
</protein>
<gene>
    <name evidence="4" type="ORF">FLONG3_10681</name>
</gene>
<reference evidence="4 5" key="1">
    <citation type="journal article" date="2018" name="PLoS Pathog.">
        <title>Evolution of structural diversity of trichothecenes, a family of toxins produced by plant pathogenic and entomopathogenic fungi.</title>
        <authorList>
            <person name="Proctor R.H."/>
            <person name="McCormick S.P."/>
            <person name="Kim H.S."/>
            <person name="Cardoza R.E."/>
            <person name="Stanley A.M."/>
            <person name="Lindo L."/>
            <person name="Kelly A."/>
            <person name="Brown D.W."/>
            <person name="Lee T."/>
            <person name="Vaughan M.M."/>
            <person name="Alexander N.J."/>
            <person name="Busman M."/>
            <person name="Gutierrez S."/>
        </authorList>
    </citation>
    <scope>NUCLEOTIDE SEQUENCE [LARGE SCALE GENOMIC DNA]</scope>
    <source>
        <strain evidence="4 5">NRRL 20695</strain>
    </source>
</reference>
<evidence type="ECO:0000256" key="1">
    <source>
        <dbReference type="PROSITE-ProRule" id="PRU00267"/>
    </source>
</evidence>
<dbReference type="AlphaFoldDB" id="A0A395RLM3"/>
<accession>A0A395RLM3</accession>
<dbReference type="STRING" id="694270.A0A395RLM3"/>
<feature type="domain" description="HMG box" evidence="3">
    <location>
        <begin position="235"/>
        <end position="299"/>
    </location>
</feature>
<dbReference type="EMBL" id="PXOG01000326">
    <property type="protein sequence ID" value="RGP60953.1"/>
    <property type="molecule type" value="Genomic_DNA"/>
</dbReference>
<dbReference type="SMART" id="SM00398">
    <property type="entry name" value="HMG"/>
    <property type="match status" value="2"/>
</dbReference>
<feature type="compositionally biased region" description="Basic and acidic residues" evidence="2">
    <location>
        <begin position="82"/>
        <end position="115"/>
    </location>
</feature>
<dbReference type="OrthoDB" id="1919336at2759"/>